<keyword evidence="1" id="KW-0472">Membrane</keyword>
<dbReference type="AlphaFoldDB" id="A0A8B8C805"/>
<dbReference type="GeneID" id="111116247"/>
<keyword evidence="3" id="KW-1185">Reference proteome</keyword>
<sequence length="248" mass="28093">MLKEKNNLKVEESCVMAPSLTWIVFTVCTCIGIISSKSRPYTAKPDYDDMISTIDLLGEYHAESLCGCSAMCDVSCSCFGFHPHVNECRTHRSCDVVNMTSFANGWKYYELDPPKDCKSIQDFGINTSGFYEIYPYGGKENKFKVYCDMVTENGGWTAIQRRLSGAVNFNTTWANFKNGFGVPEDSYWIGNDVIHQLTNQQQMSLYVYFKFNNGDTFYKIYDEFSVGDESTKYELSIGGPAEGNLGRY</sequence>
<dbReference type="KEGG" id="cvn:111116247"/>
<organism evidence="3 4">
    <name type="scientific">Crassostrea virginica</name>
    <name type="common">Eastern oyster</name>
    <dbReference type="NCBI Taxonomy" id="6565"/>
    <lineage>
        <taxon>Eukaryota</taxon>
        <taxon>Metazoa</taxon>
        <taxon>Spiralia</taxon>
        <taxon>Lophotrochozoa</taxon>
        <taxon>Mollusca</taxon>
        <taxon>Bivalvia</taxon>
        <taxon>Autobranchia</taxon>
        <taxon>Pteriomorphia</taxon>
        <taxon>Ostreida</taxon>
        <taxon>Ostreoidea</taxon>
        <taxon>Ostreidae</taxon>
        <taxon>Crassostrea</taxon>
    </lineage>
</organism>
<protein>
    <submittedName>
        <fullName evidence="4">Angiopoietin-4-like</fullName>
    </submittedName>
</protein>
<keyword evidence="1" id="KW-1133">Transmembrane helix</keyword>
<dbReference type="InterPro" id="IPR014716">
    <property type="entry name" value="Fibrinogen_a/b/g_C_1"/>
</dbReference>
<evidence type="ECO:0000313" key="4">
    <source>
        <dbReference type="RefSeq" id="XP_022310941.1"/>
    </source>
</evidence>
<dbReference type="NCBIfam" id="NF040941">
    <property type="entry name" value="GGGWT_bact"/>
    <property type="match status" value="1"/>
</dbReference>
<dbReference type="OrthoDB" id="6053454at2759"/>
<dbReference type="Gene3D" id="3.90.215.10">
    <property type="entry name" value="Gamma Fibrinogen, chain A, domain 1"/>
    <property type="match status" value="1"/>
</dbReference>
<dbReference type="GO" id="GO:0005615">
    <property type="term" value="C:extracellular space"/>
    <property type="evidence" value="ECO:0007669"/>
    <property type="project" value="TreeGrafter"/>
</dbReference>
<evidence type="ECO:0000256" key="1">
    <source>
        <dbReference type="SAM" id="Phobius"/>
    </source>
</evidence>
<dbReference type="InterPro" id="IPR036056">
    <property type="entry name" value="Fibrinogen-like_C"/>
</dbReference>
<dbReference type="InterPro" id="IPR002181">
    <property type="entry name" value="Fibrinogen_a/b/g_C_dom"/>
</dbReference>
<evidence type="ECO:0000259" key="2">
    <source>
        <dbReference type="PROSITE" id="PS51406"/>
    </source>
</evidence>
<dbReference type="Pfam" id="PF00147">
    <property type="entry name" value="Fibrinogen_C"/>
    <property type="match status" value="1"/>
</dbReference>
<evidence type="ECO:0000313" key="3">
    <source>
        <dbReference type="Proteomes" id="UP000694844"/>
    </source>
</evidence>
<dbReference type="InterPro" id="IPR050373">
    <property type="entry name" value="Fibrinogen_C-term_domain"/>
</dbReference>
<feature type="domain" description="Fibrinogen C-terminal" evidence="2">
    <location>
        <begin position="108"/>
        <end position="248"/>
    </location>
</feature>
<dbReference type="SMART" id="SM00186">
    <property type="entry name" value="FBG"/>
    <property type="match status" value="1"/>
</dbReference>
<dbReference type="Proteomes" id="UP000694844">
    <property type="component" value="Chromosome 10"/>
</dbReference>
<gene>
    <name evidence="4" type="primary">LOC111116247</name>
</gene>
<proteinExistence type="predicted"/>
<dbReference type="PROSITE" id="PS51406">
    <property type="entry name" value="FIBRINOGEN_C_2"/>
    <property type="match status" value="1"/>
</dbReference>
<dbReference type="RefSeq" id="XP_022310941.1">
    <property type="nucleotide sequence ID" value="XM_022455233.1"/>
</dbReference>
<dbReference type="PANTHER" id="PTHR19143">
    <property type="entry name" value="FIBRINOGEN/TENASCIN/ANGIOPOEITIN"/>
    <property type="match status" value="1"/>
</dbReference>
<dbReference type="SUPFAM" id="SSF56496">
    <property type="entry name" value="Fibrinogen C-terminal domain-like"/>
    <property type="match status" value="1"/>
</dbReference>
<name>A0A8B8C805_CRAVI</name>
<reference evidence="4" key="1">
    <citation type="submission" date="2025-08" db="UniProtKB">
        <authorList>
            <consortium name="RefSeq"/>
        </authorList>
    </citation>
    <scope>IDENTIFICATION</scope>
    <source>
        <tissue evidence="4">Whole sample</tissue>
    </source>
</reference>
<feature type="transmembrane region" description="Helical" evidence="1">
    <location>
        <begin position="15"/>
        <end position="34"/>
    </location>
</feature>
<keyword evidence="1" id="KW-0812">Transmembrane</keyword>
<accession>A0A8B8C805</accession>